<evidence type="ECO:0008006" key="3">
    <source>
        <dbReference type="Google" id="ProtNLM"/>
    </source>
</evidence>
<gene>
    <name evidence="2" type="ORF">S03H2_02302</name>
</gene>
<sequence length="81" mass="8955">MTGVLSVLVSTTLILMMYTILYRENPAFRIGEHIMVGSTVGHAIVLAVFQIRDLAWIKFYEGIMTGDLVGLAYIIPIILGI</sequence>
<comment type="caution">
    <text evidence="2">The sequence shown here is derived from an EMBL/GenBank/DDBJ whole genome shotgun (WGS) entry which is preliminary data.</text>
</comment>
<feature type="transmembrane region" description="Helical" evidence="1">
    <location>
        <begin position="57"/>
        <end position="79"/>
    </location>
</feature>
<evidence type="ECO:0000313" key="2">
    <source>
        <dbReference type="EMBL" id="GAH24549.1"/>
    </source>
</evidence>
<keyword evidence="1" id="KW-0472">Membrane</keyword>
<feature type="transmembrane region" description="Helical" evidence="1">
    <location>
        <begin position="6"/>
        <end position="22"/>
    </location>
</feature>
<keyword evidence="1" id="KW-1133">Transmembrane helix</keyword>
<feature type="transmembrane region" description="Helical" evidence="1">
    <location>
        <begin position="34"/>
        <end position="51"/>
    </location>
</feature>
<name>X1F5A6_9ZZZZ</name>
<proteinExistence type="predicted"/>
<dbReference type="AlphaFoldDB" id="X1F5A6"/>
<accession>X1F5A6</accession>
<keyword evidence="1" id="KW-0812">Transmembrane</keyword>
<protein>
    <recommendedName>
        <fullName evidence="3">TRAP C4-dicarboxylate transport system permease DctM subunit domain-containing protein</fullName>
    </recommendedName>
</protein>
<dbReference type="EMBL" id="BARU01000755">
    <property type="protein sequence ID" value="GAH24549.1"/>
    <property type="molecule type" value="Genomic_DNA"/>
</dbReference>
<organism evidence="2">
    <name type="scientific">marine sediment metagenome</name>
    <dbReference type="NCBI Taxonomy" id="412755"/>
    <lineage>
        <taxon>unclassified sequences</taxon>
        <taxon>metagenomes</taxon>
        <taxon>ecological metagenomes</taxon>
    </lineage>
</organism>
<reference evidence="2" key="1">
    <citation type="journal article" date="2014" name="Front. Microbiol.">
        <title>High frequency of phylogenetically diverse reductive dehalogenase-homologous genes in deep subseafloor sedimentary metagenomes.</title>
        <authorList>
            <person name="Kawai M."/>
            <person name="Futagami T."/>
            <person name="Toyoda A."/>
            <person name="Takaki Y."/>
            <person name="Nishi S."/>
            <person name="Hori S."/>
            <person name="Arai W."/>
            <person name="Tsubouchi T."/>
            <person name="Morono Y."/>
            <person name="Uchiyama I."/>
            <person name="Ito T."/>
            <person name="Fujiyama A."/>
            <person name="Inagaki F."/>
            <person name="Takami H."/>
        </authorList>
    </citation>
    <scope>NUCLEOTIDE SEQUENCE</scope>
    <source>
        <strain evidence="2">Expedition CK06-06</strain>
    </source>
</reference>
<feature type="non-terminal residue" evidence="2">
    <location>
        <position position="81"/>
    </location>
</feature>
<evidence type="ECO:0000256" key="1">
    <source>
        <dbReference type="SAM" id="Phobius"/>
    </source>
</evidence>